<dbReference type="SUPFAM" id="SSF56214">
    <property type="entry name" value="4'-phosphopantetheinyl transferase"/>
    <property type="match status" value="2"/>
</dbReference>
<sequence length="259" mass="25950">MAALTPGATVVLDVWSLSPRDVPVTHADRLLDDVERGRAAALPGPAAVRFTLGRALLRSVLAERLGCAPGQVRLRVSCPACGGGHGPVTVTGPAAAGDAAPTHVSVTRSGPLVAVAVCSHGPVGIDAVSPAAVGAAPLADVALSPVELARHRRRWPQAVATRALARAWVRKEAALKALGTGLSVAPGTLELHRARRAARGVDAVAGDAVAVADLRLGRGTAGAVAVLAPDLLPGAAPASGGRPGTLVVRRYDGARLLVG</sequence>
<feature type="domain" description="4'-phosphopantetheinyl transferase" evidence="3">
    <location>
        <begin position="122"/>
        <end position="193"/>
    </location>
</feature>
<dbReference type="GO" id="GO:0019878">
    <property type="term" value="P:lysine biosynthetic process via aminoadipic acid"/>
    <property type="evidence" value="ECO:0007669"/>
    <property type="project" value="TreeGrafter"/>
</dbReference>
<dbReference type="Proteomes" id="UP000321181">
    <property type="component" value="Unassembled WGS sequence"/>
</dbReference>
<organism evidence="4 5">
    <name type="scientific">Cellulomonas aerilata</name>
    <dbReference type="NCBI Taxonomy" id="515326"/>
    <lineage>
        <taxon>Bacteria</taxon>
        <taxon>Bacillati</taxon>
        <taxon>Actinomycetota</taxon>
        <taxon>Actinomycetes</taxon>
        <taxon>Micrococcales</taxon>
        <taxon>Cellulomonadaceae</taxon>
        <taxon>Cellulomonas</taxon>
    </lineage>
</organism>
<accession>A0A512DC71</accession>
<evidence type="ECO:0000256" key="2">
    <source>
        <dbReference type="ARBA" id="ARBA00022679"/>
    </source>
</evidence>
<dbReference type="GO" id="GO:0008897">
    <property type="term" value="F:holo-[acyl-carrier-protein] synthase activity"/>
    <property type="evidence" value="ECO:0007669"/>
    <property type="project" value="InterPro"/>
</dbReference>
<evidence type="ECO:0000259" key="3">
    <source>
        <dbReference type="Pfam" id="PF01648"/>
    </source>
</evidence>
<name>A0A512DC71_9CELL</name>
<dbReference type="InterPro" id="IPR008278">
    <property type="entry name" value="4-PPantetheinyl_Trfase_dom"/>
</dbReference>
<dbReference type="AlphaFoldDB" id="A0A512DC71"/>
<dbReference type="InterPro" id="IPR050559">
    <property type="entry name" value="P-Pant_transferase_sf"/>
</dbReference>
<evidence type="ECO:0000313" key="5">
    <source>
        <dbReference type="Proteomes" id="UP000321181"/>
    </source>
</evidence>
<evidence type="ECO:0000313" key="4">
    <source>
        <dbReference type="EMBL" id="GEO34056.1"/>
    </source>
</evidence>
<dbReference type="InterPro" id="IPR037143">
    <property type="entry name" value="4-PPantetheinyl_Trfase_dom_sf"/>
</dbReference>
<evidence type="ECO:0000256" key="1">
    <source>
        <dbReference type="ARBA" id="ARBA00010990"/>
    </source>
</evidence>
<dbReference type="GO" id="GO:0000287">
    <property type="term" value="F:magnesium ion binding"/>
    <property type="evidence" value="ECO:0007669"/>
    <property type="project" value="InterPro"/>
</dbReference>
<dbReference type="PANTHER" id="PTHR12215:SF10">
    <property type="entry name" value="L-AMINOADIPATE-SEMIALDEHYDE DEHYDROGENASE-PHOSPHOPANTETHEINYL TRANSFERASE"/>
    <property type="match status" value="1"/>
</dbReference>
<dbReference type="Gene3D" id="3.90.470.20">
    <property type="entry name" value="4'-phosphopantetheinyl transferase domain"/>
    <property type="match status" value="1"/>
</dbReference>
<comment type="caution">
    <text evidence="4">The sequence shown here is derived from an EMBL/GenBank/DDBJ whole genome shotgun (WGS) entry which is preliminary data.</text>
</comment>
<dbReference type="EMBL" id="BJYY01000013">
    <property type="protein sequence ID" value="GEO34056.1"/>
    <property type="molecule type" value="Genomic_DNA"/>
</dbReference>
<keyword evidence="2" id="KW-0808">Transferase</keyword>
<protein>
    <recommendedName>
        <fullName evidence="3">4'-phosphopantetheinyl transferase domain-containing protein</fullName>
    </recommendedName>
</protein>
<comment type="similarity">
    <text evidence="1">Belongs to the P-Pant transferase superfamily. Gsp/Sfp/HetI/AcpT family.</text>
</comment>
<dbReference type="RefSeq" id="WP_186816483.1">
    <property type="nucleotide sequence ID" value="NZ_BAAARM010000003.1"/>
</dbReference>
<keyword evidence="5" id="KW-1185">Reference proteome</keyword>
<proteinExistence type="inferred from homology"/>
<dbReference type="GO" id="GO:0005829">
    <property type="term" value="C:cytosol"/>
    <property type="evidence" value="ECO:0007669"/>
    <property type="project" value="TreeGrafter"/>
</dbReference>
<dbReference type="Pfam" id="PF01648">
    <property type="entry name" value="ACPS"/>
    <property type="match status" value="1"/>
</dbReference>
<dbReference type="PANTHER" id="PTHR12215">
    <property type="entry name" value="PHOSPHOPANTETHEINE TRANSFERASE"/>
    <property type="match status" value="1"/>
</dbReference>
<reference evidence="4 5" key="1">
    <citation type="submission" date="2019-07" db="EMBL/GenBank/DDBJ databases">
        <title>Whole genome shotgun sequence of Cellulomonas aerilata NBRC 106308.</title>
        <authorList>
            <person name="Hosoyama A."/>
            <person name="Uohara A."/>
            <person name="Ohji S."/>
            <person name="Ichikawa N."/>
        </authorList>
    </citation>
    <scope>NUCLEOTIDE SEQUENCE [LARGE SCALE GENOMIC DNA]</scope>
    <source>
        <strain evidence="4 5">NBRC 106308</strain>
    </source>
</reference>
<gene>
    <name evidence="4" type="ORF">CAE01nite_17810</name>
</gene>